<dbReference type="SUPFAM" id="SSF51366">
    <property type="entry name" value="Ribulose-phoshate binding barrel"/>
    <property type="match status" value="1"/>
</dbReference>
<dbReference type="AlphaFoldDB" id="A0A1C0AGR0"/>
<sequence length="224" mass="22441">MTTALPASEVHLAEWARRLGVTVAASIYARPASSRRAGALAAHTAGHWVHADIILEGGGTGALVNSGVEVALVRELLAESPAMLVDVHVIVRPGAVGWETAVASVAAELRGAGVARWSAVPAVLSILRAAGGLPAEQWVEVWPPRDGAEIPPGYGGALAMLIEPGSKGSADTSTLPSLIASAPGVSIGVDGGVTPGVASDAIRDGATYLVIGRALFAGSITAQA</sequence>
<gene>
    <name evidence="1" type="ORF">BCR15_10680</name>
</gene>
<protein>
    <recommendedName>
        <fullName evidence="3">Ribulose-phosphate 3-epimerase</fullName>
    </recommendedName>
</protein>
<dbReference type="Gene3D" id="3.20.20.70">
    <property type="entry name" value="Aldolase class I"/>
    <property type="match status" value="1"/>
</dbReference>
<dbReference type="InterPro" id="IPR013785">
    <property type="entry name" value="Aldolase_TIM"/>
</dbReference>
<evidence type="ECO:0000313" key="1">
    <source>
        <dbReference type="EMBL" id="OCL30918.1"/>
    </source>
</evidence>
<name>A0A1C0AGR0_9ACTN</name>
<reference evidence="2" key="1">
    <citation type="submission" date="2016-07" db="EMBL/GenBank/DDBJ databases">
        <authorList>
            <person name="Florea S."/>
            <person name="Webb J.S."/>
            <person name="Jaromczyk J."/>
            <person name="Schardl C.L."/>
        </authorList>
    </citation>
    <scope>NUCLEOTIDE SEQUENCE [LARGE SCALE GENOMIC DNA]</scope>
    <source>
        <strain evidence="2">IPBSL-7</strain>
    </source>
</reference>
<dbReference type="Proteomes" id="UP000093501">
    <property type="component" value="Unassembled WGS sequence"/>
</dbReference>
<proteinExistence type="predicted"/>
<evidence type="ECO:0000313" key="2">
    <source>
        <dbReference type="Proteomes" id="UP000093501"/>
    </source>
</evidence>
<organism evidence="1 2">
    <name type="scientific">Tessaracoccus lapidicaptus</name>
    <dbReference type="NCBI Taxonomy" id="1427523"/>
    <lineage>
        <taxon>Bacteria</taxon>
        <taxon>Bacillati</taxon>
        <taxon>Actinomycetota</taxon>
        <taxon>Actinomycetes</taxon>
        <taxon>Propionibacteriales</taxon>
        <taxon>Propionibacteriaceae</taxon>
        <taxon>Tessaracoccus</taxon>
    </lineage>
</organism>
<keyword evidence="2" id="KW-1185">Reference proteome</keyword>
<dbReference type="InterPro" id="IPR011060">
    <property type="entry name" value="RibuloseP-bd_barrel"/>
</dbReference>
<comment type="caution">
    <text evidence="1">The sequence shown here is derived from an EMBL/GenBank/DDBJ whole genome shotgun (WGS) entry which is preliminary data.</text>
</comment>
<evidence type="ECO:0008006" key="3">
    <source>
        <dbReference type="Google" id="ProtNLM"/>
    </source>
</evidence>
<accession>A0A1C0AGR0</accession>
<dbReference type="RefSeq" id="WP_068752843.1">
    <property type="nucleotide sequence ID" value="NZ_MBQD01000027.1"/>
</dbReference>
<dbReference type="EMBL" id="MBQD01000027">
    <property type="protein sequence ID" value="OCL30918.1"/>
    <property type="molecule type" value="Genomic_DNA"/>
</dbReference>